<dbReference type="EMBL" id="SNXZ01000006">
    <property type="protein sequence ID" value="TDP94003.1"/>
    <property type="molecule type" value="Genomic_DNA"/>
</dbReference>
<proteinExistence type="predicted"/>
<keyword evidence="1" id="KW-0472">Membrane</keyword>
<keyword evidence="1" id="KW-1133">Transmembrane helix</keyword>
<protein>
    <submittedName>
        <fullName evidence="2">Uncharacterized protein</fullName>
    </submittedName>
</protein>
<feature type="transmembrane region" description="Helical" evidence="1">
    <location>
        <begin position="33"/>
        <end position="51"/>
    </location>
</feature>
<dbReference type="AlphaFoldDB" id="A0A4R6S3Y8"/>
<organism evidence="2 3">
    <name type="scientific">Labedaea rhizosphaerae</name>
    <dbReference type="NCBI Taxonomy" id="598644"/>
    <lineage>
        <taxon>Bacteria</taxon>
        <taxon>Bacillati</taxon>
        <taxon>Actinomycetota</taxon>
        <taxon>Actinomycetes</taxon>
        <taxon>Pseudonocardiales</taxon>
        <taxon>Pseudonocardiaceae</taxon>
        <taxon>Labedaea</taxon>
    </lineage>
</organism>
<dbReference type="RefSeq" id="WP_133852977.1">
    <property type="nucleotide sequence ID" value="NZ_SNXZ01000006.1"/>
</dbReference>
<feature type="transmembrane region" description="Helical" evidence="1">
    <location>
        <begin position="93"/>
        <end position="110"/>
    </location>
</feature>
<evidence type="ECO:0000313" key="2">
    <source>
        <dbReference type="EMBL" id="TDP94003.1"/>
    </source>
</evidence>
<reference evidence="2 3" key="1">
    <citation type="submission" date="2019-03" db="EMBL/GenBank/DDBJ databases">
        <title>Genomic Encyclopedia of Type Strains, Phase IV (KMG-IV): sequencing the most valuable type-strain genomes for metagenomic binning, comparative biology and taxonomic classification.</title>
        <authorList>
            <person name="Goeker M."/>
        </authorList>
    </citation>
    <scope>NUCLEOTIDE SEQUENCE [LARGE SCALE GENOMIC DNA]</scope>
    <source>
        <strain evidence="2 3">DSM 45361</strain>
    </source>
</reference>
<accession>A0A4R6S3Y8</accession>
<sequence length="121" mass="12702">MIEVLAFATTVVCAIGGLVVLGAGILRRYRWRAVLPLLVTIEIALVAQAIFDVVGQVRGHELAETATHAAYLGASLVVLPAVGTQSARDDGRWSAVLVAVALVALAVIVVRMQTTWRVTGG</sequence>
<gene>
    <name evidence="2" type="ORF">EV186_106397</name>
</gene>
<dbReference type="Proteomes" id="UP000295444">
    <property type="component" value="Unassembled WGS sequence"/>
</dbReference>
<keyword evidence="1" id="KW-0812">Transmembrane</keyword>
<evidence type="ECO:0000256" key="1">
    <source>
        <dbReference type="SAM" id="Phobius"/>
    </source>
</evidence>
<evidence type="ECO:0000313" key="3">
    <source>
        <dbReference type="Proteomes" id="UP000295444"/>
    </source>
</evidence>
<dbReference type="OrthoDB" id="3696415at2"/>
<feature type="transmembrane region" description="Helical" evidence="1">
    <location>
        <begin position="6"/>
        <end position="26"/>
    </location>
</feature>
<name>A0A4R6S3Y8_LABRH</name>
<comment type="caution">
    <text evidence="2">The sequence shown here is derived from an EMBL/GenBank/DDBJ whole genome shotgun (WGS) entry which is preliminary data.</text>
</comment>
<keyword evidence="3" id="KW-1185">Reference proteome</keyword>